<dbReference type="OrthoDB" id="1467680at2"/>
<dbReference type="SUPFAM" id="SSF49899">
    <property type="entry name" value="Concanavalin A-like lectins/glucanases"/>
    <property type="match status" value="1"/>
</dbReference>
<dbReference type="RefSeq" id="WP_128250624.1">
    <property type="nucleotide sequence ID" value="NZ_CP034951.1"/>
</dbReference>
<dbReference type="EMBL" id="CP034951">
    <property type="protein sequence ID" value="QAA82253.1"/>
    <property type="molecule type" value="Genomic_DNA"/>
</dbReference>
<dbReference type="Gene3D" id="2.60.120.560">
    <property type="entry name" value="Exo-inulinase, domain 1"/>
    <property type="match status" value="1"/>
</dbReference>
<dbReference type="InterPro" id="IPR013320">
    <property type="entry name" value="ConA-like_dom_sf"/>
</dbReference>
<reference evidence="4 5" key="1">
    <citation type="submission" date="2019-01" db="EMBL/GenBank/DDBJ databases">
        <title>Complete genome sequencing of Aequorivita sp. H23M31.</title>
        <authorList>
            <person name="Bae J.-W."/>
        </authorList>
    </citation>
    <scope>NUCLEOTIDE SEQUENCE [LARGE SCALE GENOMIC DNA]</scope>
    <source>
        <strain evidence="4 5">H23M31</strain>
    </source>
</reference>
<proteinExistence type="predicted"/>
<dbReference type="Proteomes" id="UP000285517">
    <property type="component" value="Chromosome"/>
</dbReference>
<evidence type="ECO:0000256" key="1">
    <source>
        <dbReference type="ARBA" id="ARBA00022729"/>
    </source>
</evidence>
<gene>
    <name evidence="4" type="ORF">EI546_11210</name>
</gene>
<dbReference type="Pfam" id="PF18962">
    <property type="entry name" value="Por_Secre_tail"/>
    <property type="match status" value="1"/>
</dbReference>
<evidence type="ECO:0000313" key="5">
    <source>
        <dbReference type="Proteomes" id="UP000285517"/>
    </source>
</evidence>
<keyword evidence="1 2" id="KW-0732">Signal</keyword>
<dbReference type="GO" id="GO:0004553">
    <property type="term" value="F:hydrolase activity, hydrolyzing O-glycosyl compounds"/>
    <property type="evidence" value="ECO:0007669"/>
    <property type="project" value="UniProtKB-ARBA"/>
</dbReference>
<name>A0A410G4R1_9FLAO</name>
<feature type="domain" description="Secretion system C-terminal sorting" evidence="3">
    <location>
        <begin position="258"/>
        <end position="309"/>
    </location>
</feature>
<dbReference type="AlphaFoldDB" id="A0A410G4R1"/>
<accession>A0A410G4R1</accession>
<dbReference type="InterPro" id="IPR026444">
    <property type="entry name" value="Secre_tail"/>
</dbReference>
<dbReference type="KEGG" id="aev:EI546_11210"/>
<feature type="chain" id="PRO_5019586423" evidence="2">
    <location>
        <begin position="21"/>
        <end position="312"/>
    </location>
</feature>
<dbReference type="NCBIfam" id="TIGR04183">
    <property type="entry name" value="Por_Secre_tail"/>
    <property type="match status" value="1"/>
</dbReference>
<evidence type="ECO:0000259" key="3">
    <source>
        <dbReference type="Pfam" id="PF18962"/>
    </source>
</evidence>
<feature type="signal peptide" evidence="2">
    <location>
        <begin position="1"/>
        <end position="20"/>
    </location>
</feature>
<sequence length="312" mass="34963">MKNYTLITFIFLAFCLVAKAQTISFESSEGYVLGDINGQSNWETTSDDQGGNIQNQVITDEAASVGDYSFKIIKESAFSGQPQPLVGGFYNYPTPISNTEATFSADIYINSLQDANALTFLMGLVHFDTEGGKYRTYMNFHHQGYIEVFVTGGPTGIMVDYTGQTWQPQTWYNIRIETSGETVKFFLDNEEIYEGILVSDGPIHQVRFVHDNYDGFIYIDNFRTNNESLSVGNVVSNEITYFYDKNTKSLSLNSGDLPFSEATIFNTLGQEIVNKNLSNREESIDFSQLGDGIYIVKLNIGNQSKTVKVLKN</sequence>
<organism evidence="4 5">
    <name type="scientific">Aequorivita ciconiae</name>
    <dbReference type="NCBI Taxonomy" id="2494375"/>
    <lineage>
        <taxon>Bacteria</taxon>
        <taxon>Pseudomonadati</taxon>
        <taxon>Bacteroidota</taxon>
        <taxon>Flavobacteriia</taxon>
        <taxon>Flavobacteriales</taxon>
        <taxon>Flavobacteriaceae</taxon>
        <taxon>Aequorivita</taxon>
    </lineage>
</organism>
<evidence type="ECO:0000313" key="4">
    <source>
        <dbReference type="EMBL" id="QAA82253.1"/>
    </source>
</evidence>
<dbReference type="GO" id="GO:0005975">
    <property type="term" value="P:carbohydrate metabolic process"/>
    <property type="evidence" value="ECO:0007669"/>
    <property type="project" value="UniProtKB-ARBA"/>
</dbReference>
<protein>
    <submittedName>
        <fullName evidence="4">T9SS type A sorting domain-containing protein</fullName>
    </submittedName>
</protein>
<keyword evidence="5" id="KW-1185">Reference proteome</keyword>
<evidence type="ECO:0000256" key="2">
    <source>
        <dbReference type="SAM" id="SignalP"/>
    </source>
</evidence>